<name>A0ABQ2N8B4_9ACTN</name>
<keyword evidence="4" id="KW-1185">Reference proteome</keyword>
<gene>
    <name evidence="3" type="ORF">GCM10011584_08860</name>
</gene>
<feature type="transmembrane region" description="Helical" evidence="2">
    <location>
        <begin position="34"/>
        <end position="54"/>
    </location>
</feature>
<dbReference type="EMBL" id="BMNI01000001">
    <property type="protein sequence ID" value="GGO86473.1"/>
    <property type="molecule type" value="Genomic_DNA"/>
</dbReference>
<evidence type="ECO:0000313" key="4">
    <source>
        <dbReference type="Proteomes" id="UP000655410"/>
    </source>
</evidence>
<keyword evidence="2" id="KW-0812">Transmembrane</keyword>
<keyword evidence="2" id="KW-0472">Membrane</keyword>
<proteinExistence type="predicted"/>
<reference evidence="4" key="1">
    <citation type="journal article" date="2019" name="Int. J. Syst. Evol. Microbiol.">
        <title>The Global Catalogue of Microorganisms (GCM) 10K type strain sequencing project: providing services to taxonomists for standard genome sequencing and annotation.</title>
        <authorList>
            <consortium name="The Broad Institute Genomics Platform"/>
            <consortium name="The Broad Institute Genome Sequencing Center for Infectious Disease"/>
            <person name="Wu L."/>
            <person name="Ma J."/>
        </authorList>
    </citation>
    <scope>NUCLEOTIDE SEQUENCE [LARGE SCALE GENOMIC DNA]</scope>
    <source>
        <strain evidence="4">CGMCC 4.7371</strain>
    </source>
</reference>
<dbReference type="Proteomes" id="UP000655410">
    <property type="component" value="Unassembled WGS sequence"/>
</dbReference>
<comment type="caution">
    <text evidence="3">The sequence shown here is derived from an EMBL/GenBank/DDBJ whole genome shotgun (WGS) entry which is preliminary data.</text>
</comment>
<keyword evidence="2" id="KW-1133">Transmembrane helix</keyword>
<sequence length="175" mass="18134">MTADPPGRNAAAASGVAEEPRRAAARPTHMRPRFVVLLVLLTIGLVPATSATTVPPAQASCAGPVLDLGRPARLPRTGEVTVTGRFFVDGCNDVGVCHGVLGCQSCDYGPPVKPLTDLTIQLHQRGRTWDLATADATGGSGRVSWTFRLPPAARRGAATLTVDGAYADATPVRIG</sequence>
<evidence type="ECO:0000256" key="1">
    <source>
        <dbReference type="SAM" id="MobiDB-lite"/>
    </source>
</evidence>
<organism evidence="3 4">
    <name type="scientific">Nocardioides phosphati</name>
    <dbReference type="NCBI Taxonomy" id="1867775"/>
    <lineage>
        <taxon>Bacteria</taxon>
        <taxon>Bacillati</taxon>
        <taxon>Actinomycetota</taxon>
        <taxon>Actinomycetes</taxon>
        <taxon>Propionibacteriales</taxon>
        <taxon>Nocardioidaceae</taxon>
        <taxon>Nocardioides</taxon>
    </lineage>
</organism>
<evidence type="ECO:0000313" key="3">
    <source>
        <dbReference type="EMBL" id="GGO86473.1"/>
    </source>
</evidence>
<feature type="region of interest" description="Disordered" evidence="1">
    <location>
        <begin position="1"/>
        <end position="25"/>
    </location>
</feature>
<accession>A0ABQ2N8B4</accession>
<evidence type="ECO:0000256" key="2">
    <source>
        <dbReference type="SAM" id="Phobius"/>
    </source>
</evidence>
<protein>
    <submittedName>
        <fullName evidence="3">Uncharacterized protein</fullName>
    </submittedName>
</protein>